<keyword evidence="1" id="KW-0812">Transmembrane</keyword>
<gene>
    <name evidence="2" type="ORF">EYC80_000413</name>
</gene>
<sequence>MFCTRSNLSLEGLKGSRYQVTVASRQRELAVLYLYTLCVMLISLIDSFDVGKGRLVIVTIHSLGWAKALSRRHPVLHIIQNCFYALSINKKPPPPLDKLKHRIQLQNCEDTGRLVIGRREFGGRLFTLFIKTLLDTSLAQALGFAGFTSSTKLTQEELTTGAVQLAFTAHNFLRNRLILHQITNTRLSLCVSN</sequence>
<evidence type="ECO:0000313" key="3">
    <source>
        <dbReference type="Proteomes" id="UP000326757"/>
    </source>
</evidence>
<name>A0A5N6KAH5_MONLA</name>
<accession>A0A5N6KAH5</accession>
<protein>
    <submittedName>
        <fullName evidence="2">Uncharacterized protein</fullName>
    </submittedName>
</protein>
<dbReference type="Proteomes" id="UP000326757">
    <property type="component" value="Unassembled WGS sequence"/>
</dbReference>
<feature type="transmembrane region" description="Helical" evidence="1">
    <location>
        <begin position="30"/>
        <end position="48"/>
    </location>
</feature>
<reference evidence="2 3" key="1">
    <citation type="submission" date="2019-06" db="EMBL/GenBank/DDBJ databases">
        <title>Genome Sequence of the Brown Rot Fungal Pathogen Monilinia laxa.</title>
        <authorList>
            <person name="De Miccolis Angelini R.M."/>
            <person name="Landi L."/>
            <person name="Abate D."/>
            <person name="Pollastro S."/>
            <person name="Romanazzi G."/>
            <person name="Faretra F."/>
        </authorList>
    </citation>
    <scope>NUCLEOTIDE SEQUENCE [LARGE SCALE GENOMIC DNA]</scope>
    <source>
        <strain evidence="2 3">Mlax316</strain>
    </source>
</reference>
<keyword evidence="1" id="KW-1133">Transmembrane helix</keyword>
<keyword evidence="3" id="KW-1185">Reference proteome</keyword>
<comment type="caution">
    <text evidence="2">The sequence shown here is derived from an EMBL/GenBank/DDBJ whole genome shotgun (WGS) entry which is preliminary data.</text>
</comment>
<keyword evidence="1" id="KW-0472">Membrane</keyword>
<dbReference type="AlphaFoldDB" id="A0A5N6KAH5"/>
<proteinExistence type="predicted"/>
<dbReference type="EMBL" id="VIGI01000005">
    <property type="protein sequence ID" value="KAB8300187.1"/>
    <property type="molecule type" value="Genomic_DNA"/>
</dbReference>
<organism evidence="2 3">
    <name type="scientific">Monilinia laxa</name>
    <name type="common">Brown rot fungus</name>
    <name type="synonym">Sclerotinia laxa</name>
    <dbReference type="NCBI Taxonomy" id="61186"/>
    <lineage>
        <taxon>Eukaryota</taxon>
        <taxon>Fungi</taxon>
        <taxon>Dikarya</taxon>
        <taxon>Ascomycota</taxon>
        <taxon>Pezizomycotina</taxon>
        <taxon>Leotiomycetes</taxon>
        <taxon>Helotiales</taxon>
        <taxon>Sclerotiniaceae</taxon>
        <taxon>Monilinia</taxon>
    </lineage>
</organism>
<evidence type="ECO:0000256" key="1">
    <source>
        <dbReference type="SAM" id="Phobius"/>
    </source>
</evidence>
<evidence type="ECO:0000313" key="2">
    <source>
        <dbReference type="EMBL" id="KAB8300187.1"/>
    </source>
</evidence>